<dbReference type="EMBL" id="JAASRO010000001">
    <property type="protein sequence ID" value="NIK60977.1"/>
    <property type="molecule type" value="Genomic_DNA"/>
</dbReference>
<accession>A0A7X6A402</accession>
<dbReference type="Proteomes" id="UP000555407">
    <property type="component" value="Unassembled WGS sequence"/>
</dbReference>
<sequence length="207" mass="21431">MRWWPVTVSVVIFAVAGCADTSGGGGGGGTSPPIPPTTGTDEPPTEPTTTETTQTRQDKPSLEIASLPVGGVPDEGANCNPVSWLAGDIPEGVTITLGRPRFKPTGIFAVDQSGCPGDARACPGLEWTAEEARQCWVGFRQVADEGSVTLVIPAIATCETRQQCNGLKGLGGSQIDLTARRRETPETPPDTPPETPPETPVETPSGG</sequence>
<organism evidence="2 3">
    <name type="scientific">Kribbella shirazensis</name>
    <dbReference type="NCBI Taxonomy" id="1105143"/>
    <lineage>
        <taxon>Bacteria</taxon>
        <taxon>Bacillati</taxon>
        <taxon>Actinomycetota</taxon>
        <taxon>Actinomycetes</taxon>
        <taxon>Propionibacteriales</taxon>
        <taxon>Kribbellaceae</taxon>
        <taxon>Kribbella</taxon>
    </lineage>
</organism>
<comment type="caution">
    <text evidence="2">The sequence shown here is derived from an EMBL/GenBank/DDBJ whole genome shotgun (WGS) entry which is preliminary data.</text>
</comment>
<dbReference type="PROSITE" id="PS51257">
    <property type="entry name" value="PROKAR_LIPOPROTEIN"/>
    <property type="match status" value="1"/>
</dbReference>
<protein>
    <submittedName>
        <fullName evidence="2">Uncharacterized protein</fullName>
    </submittedName>
</protein>
<reference evidence="2 3" key="1">
    <citation type="submission" date="2020-03" db="EMBL/GenBank/DDBJ databases">
        <title>Sequencing the genomes of 1000 actinobacteria strains.</title>
        <authorList>
            <person name="Klenk H.-P."/>
        </authorList>
    </citation>
    <scope>NUCLEOTIDE SEQUENCE [LARGE SCALE GENOMIC DNA]</scope>
    <source>
        <strain evidence="2 3">DSM 45490</strain>
    </source>
</reference>
<proteinExistence type="predicted"/>
<evidence type="ECO:0000256" key="1">
    <source>
        <dbReference type="SAM" id="MobiDB-lite"/>
    </source>
</evidence>
<feature type="compositionally biased region" description="Low complexity" evidence="1">
    <location>
        <begin position="37"/>
        <end position="55"/>
    </location>
</feature>
<feature type="region of interest" description="Disordered" evidence="1">
    <location>
        <begin position="168"/>
        <end position="207"/>
    </location>
</feature>
<gene>
    <name evidence="2" type="ORF">BJY22_006694</name>
</gene>
<evidence type="ECO:0000313" key="3">
    <source>
        <dbReference type="Proteomes" id="UP000555407"/>
    </source>
</evidence>
<feature type="compositionally biased region" description="Pro residues" evidence="1">
    <location>
        <begin position="186"/>
        <end position="199"/>
    </location>
</feature>
<dbReference type="AlphaFoldDB" id="A0A7X6A402"/>
<keyword evidence="3" id="KW-1185">Reference proteome</keyword>
<name>A0A7X6A402_9ACTN</name>
<dbReference type="RefSeq" id="WP_167214965.1">
    <property type="nucleotide sequence ID" value="NZ_JAASRO010000001.1"/>
</dbReference>
<feature type="region of interest" description="Disordered" evidence="1">
    <location>
        <begin position="21"/>
        <end position="61"/>
    </location>
</feature>
<evidence type="ECO:0000313" key="2">
    <source>
        <dbReference type="EMBL" id="NIK60977.1"/>
    </source>
</evidence>